<organism evidence="1 2">
    <name type="scientific">Streptomyces varsoviensis</name>
    <dbReference type="NCBI Taxonomy" id="67373"/>
    <lineage>
        <taxon>Bacteria</taxon>
        <taxon>Bacillati</taxon>
        <taxon>Actinomycetota</taxon>
        <taxon>Actinomycetes</taxon>
        <taxon>Kitasatosporales</taxon>
        <taxon>Streptomycetaceae</taxon>
        <taxon>Streptomyces</taxon>
    </lineage>
</organism>
<comment type="caution">
    <text evidence="1">The sequence shown here is derived from an EMBL/GenBank/DDBJ whole genome shotgun (WGS) entry which is preliminary data.</text>
</comment>
<name>A0ABR5IYA7_9ACTN</name>
<reference evidence="1 2" key="1">
    <citation type="submission" date="2015-07" db="EMBL/GenBank/DDBJ databases">
        <authorList>
            <person name="Ju K.-S."/>
            <person name="Doroghazi J.R."/>
            <person name="Metcalf W.W."/>
        </authorList>
    </citation>
    <scope>NUCLEOTIDE SEQUENCE [LARGE SCALE GENOMIC DNA]</scope>
    <source>
        <strain evidence="1 2">NRRL B-3589</strain>
    </source>
</reference>
<feature type="non-terminal residue" evidence="1">
    <location>
        <position position="69"/>
    </location>
</feature>
<accession>A0ABR5IYA7</accession>
<keyword evidence="2" id="KW-1185">Reference proteome</keyword>
<evidence type="ECO:0000313" key="2">
    <source>
        <dbReference type="Proteomes" id="UP000037020"/>
    </source>
</evidence>
<dbReference type="Proteomes" id="UP000037020">
    <property type="component" value="Unassembled WGS sequence"/>
</dbReference>
<evidence type="ECO:0008006" key="3">
    <source>
        <dbReference type="Google" id="ProtNLM"/>
    </source>
</evidence>
<proteinExistence type="predicted"/>
<gene>
    <name evidence="1" type="ORF">ADK38_32810</name>
</gene>
<protein>
    <recommendedName>
        <fullName evidence="3">GAF domain-containing protein</fullName>
    </recommendedName>
</protein>
<dbReference type="EMBL" id="LGUT01003025">
    <property type="protein sequence ID" value="KOG86124.1"/>
    <property type="molecule type" value="Genomic_DNA"/>
</dbReference>
<sequence>MAAVFSFPLGVGAIRLGALTLLRTQPRPLSGEQLDDAFALAAALTTTVLDNGRPGLASGLLEPDPPGEG</sequence>
<evidence type="ECO:0000313" key="1">
    <source>
        <dbReference type="EMBL" id="KOG86124.1"/>
    </source>
</evidence>